<comment type="caution">
    <text evidence="1">The sequence shown here is derived from an EMBL/GenBank/DDBJ whole genome shotgun (WGS) entry which is preliminary data.</text>
</comment>
<dbReference type="EMBL" id="VCEI01000025">
    <property type="protein sequence ID" value="TLU91811.1"/>
    <property type="molecule type" value="Genomic_DNA"/>
</dbReference>
<evidence type="ECO:0000313" key="1">
    <source>
        <dbReference type="EMBL" id="TLU91811.1"/>
    </source>
</evidence>
<evidence type="ECO:0000313" key="2">
    <source>
        <dbReference type="Proteomes" id="UP000309788"/>
    </source>
</evidence>
<dbReference type="OrthoDB" id="951882at2"/>
<reference evidence="1 2" key="1">
    <citation type="submission" date="2019-05" db="EMBL/GenBank/DDBJ databases">
        <authorList>
            <person name="Qu J.-H."/>
        </authorList>
    </citation>
    <scope>NUCLEOTIDE SEQUENCE [LARGE SCALE GENOMIC DNA]</scope>
    <source>
        <strain evidence="1 2">Z12</strain>
    </source>
</reference>
<name>A0A5R9KAF5_9BACT</name>
<sequence length="144" mass="16269">MFRLYSSILISAILFSNCQSESESTPVEAEKPLTQKDLSGMYKGYKVFNKSTEDSSEVSLKLNWISDNKMKLEEITPYNYTTQIDMTGFDFVYDRGIGEDECGATSLTGTGSFKGTQLYLIETIKCVNGNGPDKFMEYRVKKIQ</sequence>
<proteinExistence type="predicted"/>
<dbReference type="Proteomes" id="UP000309788">
    <property type="component" value="Unassembled WGS sequence"/>
</dbReference>
<dbReference type="RefSeq" id="WP_138281921.1">
    <property type="nucleotide sequence ID" value="NZ_BMGE01000003.1"/>
</dbReference>
<gene>
    <name evidence="1" type="ORF">FEM55_13610</name>
</gene>
<evidence type="ECO:0008006" key="3">
    <source>
        <dbReference type="Google" id="ProtNLM"/>
    </source>
</evidence>
<organism evidence="1 2">
    <name type="scientific">Dyadobacter sediminis</name>
    <dbReference type="NCBI Taxonomy" id="1493691"/>
    <lineage>
        <taxon>Bacteria</taxon>
        <taxon>Pseudomonadati</taxon>
        <taxon>Bacteroidota</taxon>
        <taxon>Cytophagia</taxon>
        <taxon>Cytophagales</taxon>
        <taxon>Spirosomataceae</taxon>
        <taxon>Dyadobacter</taxon>
    </lineage>
</organism>
<protein>
    <recommendedName>
        <fullName evidence="3">Lipocalin-like domain-containing protein</fullName>
    </recommendedName>
</protein>
<accession>A0A5R9KAF5</accession>
<dbReference type="AlphaFoldDB" id="A0A5R9KAF5"/>
<keyword evidence="2" id="KW-1185">Reference proteome</keyword>